<evidence type="ECO:0000256" key="1">
    <source>
        <dbReference type="ARBA" id="ARBA00003982"/>
    </source>
</evidence>
<dbReference type="CDD" id="cd03693">
    <property type="entry name" value="EF1_alpha_II"/>
    <property type="match status" value="1"/>
</dbReference>
<comment type="function">
    <text evidence="1">This protein promotes the GTP-dependent binding of aminoacyl-tRNA to the A-site of ribosomes during protein biosynthesis.</text>
</comment>
<evidence type="ECO:0000256" key="4">
    <source>
        <dbReference type="ARBA" id="ARBA00013870"/>
    </source>
</evidence>
<keyword evidence="5" id="KW-0488">Methylation</keyword>
<dbReference type="InterPro" id="IPR000795">
    <property type="entry name" value="T_Tr_GTP-bd_dom"/>
</dbReference>
<dbReference type="FunFam" id="2.40.30.10:FF:000003">
    <property type="entry name" value="Elongation factor 1-alpha"/>
    <property type="match status" value="1"/>
</dbReference>
<comment type="similarity">
    <text evidence="3">Belongs to the TRAFAC class translation factor GTPase superfamily. Classic translation factor GTPase family. EF-Tu/EF-1A subfamily.</text>
</comment>
<reference evidence="13" key="1">
    <citation type="journal article" date="2021" name="bioRxiv">
        <title>Whole Genome Assembly and Annotation of Northern Wild Rice, Zizania palustris L., Supports a Whole Genome Duplication in the Zizania Genus.</title>
        <authorList>
            <person name="Haas M."/>
            <person name="Kono T."/>
            <person name="Macchietto M."/>
            <person name="Millas R."/>
            <person name="McGilp L."/>
            <person name="Shao M."/>
            <person name="Duquette J."/>
            <person name="Hirsch C.N."/>
            <person name="Kimball J."/>
        </authorList>
    </citation>
    <scope>NUCLEOTIDE SEQUENCE</scope>
    <source>
        <tissue evidence="13">Fresh leaf tissue</tissue>
    </source>
</reference>
<dbReference type="PANTHER" id="PTHR23115">
    <property type="entry name" value="TRANSLATION FACTOR"/>
    <property type="match status" value="1"/>
</dbReference>
<accession>A0A8J6C1P5</accession>
<dbReference type="GO" id="GO:0003924">
    <property type="term" value="F:GTPase activity"/>
    <property type="evidence" value="ECO:0007669"/>
    <property type="project" value="InterPro"/>
</dbReference>
<evidence type="ECO:0000256" key="8">
    <source>
        <dbReference type="ARBA" id="ARBA00022768"/>
    </source>
</evidence>
<evidence type="ECO:0000259" key="12">
    <source>
        <dbReference type="PROSITE" id="PS51722"/>
    </source>
</evidence>
<dbReference type="CDD" id="cd01883">
    <property type="entry name" value="EF1_alpha"/>
    <property type="match status" value="1"/>
</dbReference>
<evidence type="ECO:0000256" key="9">
    <source>
        <dbReference type="ARBA" id="ARBA00022917"/>
    </source>
</evidence>
<evidence type="ECO:0000256" key="5">
    <source>
        <dbReference type="ARBA" id="ARBA00022481"/>
    </source>
</evidence>
<comment type="caution">
    <text evidence="13">The sequence shown here is derived from an EMBL/GenBank/DDBJ whole genome shotgun (WGS) entry which is preliminary data.</text>
</comment>
<evidence type="ECO:0000256" key="2">
    <source>
        <dbReference type="ARBA" id="ARBA00004496"/>
    </source>
</evidence>
<evidence type="ECO:0000256" key="6">
    <source>
        <dbReference type="ARBA" id="ARBA00022490"/>
    </source>
</evidence>
<evidence type="ECO:0000313" key="13">
    <source>
        <dbReference type="EMBL" id="KAG8097078.1"/>
    </source>
</evidence>
<feature type="domain" description="N-acetyltransferase" evidence="11">
    <location>
        <begin position="219"/>
        <end position="308"/>
    </location>
</feature>
<dbReference type="InterPro" id="IPR000182">
    <property type="entry name" value="GNAT_dom"/>
</dbReference>
<dbReference type="Proteomes" id="UP000729402">
    <property type="component" value="Unassembled WGS sequence"/>
</dbReference>
<keyword evidence="14" id="KW-1185">Reference proteome</keyword>
<dbReference type="InterPro" id="IPR050100">
    <property type="entry name" value="TRAFAC_GTPase_members"/>
</dbReference>
<keyword evidence="9" id="KW-0648">Protein biosynthesis</keyword>
<dbReference type="GO" id="GO:0005525">
    <property type="term" value="F:GTP binding"/>
    <property type="evidence" value="ECO:0007669"/>
    <property type="project" value="UniProtKB-KW"/>
</dbReference>
<sequence>MATGAVVPPPSSLAVARRGLCGRGVLHRRLAASPMKDEHVVSNNGWKDEMSTDSLNVARGASHAGLSSSLSSPTPVVPTPVHPVEPSDLRFNRLRPSVEESDCKYKRFFGCYVAREAIIDEEYWIAAWLRAETHYEDQSGNRYLESFKRKFASEEFLALKKRCGKQQGEKYICFVAVKNDDLKRTVLNSVVGTLDVCVRHPLHGEKFPVEPGKSQFHYRIYQPDQPKFGYLTNVCVVKYGRRQGIATNMLLLAIDAARLNGAENVYIHVHKDNLPARRLYDKIGFRMVDLDGASQSSDLCLLSFKPFRSGQPSSLSSRPGRLRRRLVLLLLASSPYFSCQAAPYSAMGKEKTHINIVVIGHVDSGKSTTTGHLIYKLGGIDKRVIERFEKEAAEMTRGITIDIALWKFETTRYYCTVIDAPGHRDFIKNMITGTSQADCAVLIIDSTTGGFEAGISKDGQTREHALLAFTLGVKQMICCCNKMDATTPKYSKARYDEIVKEVSSYLKKVGYNPDKIPFVPISGFEGDNMIERSTNLDWYKGPTLLDALDQINEPKRPSDKPLRLPLQDVYKIGGIGTVPVGRVETGVLKPGMVVTFGPTGLTTEVKSVEMHHEALQEALPGDNVGFNVKNVAVKDLKRGFVASNSKDDPAKEAANFTSQVIIMNHPGQIGNGYAPVLDCHTSHIAVKFAELVTKIDRRSGKELEKEPKFLKNGDAGMVKMIPTKPMVVETFSAYPPLGRFAVRDMRQTVAVGVIKSVEKKDPTGAKVTKAAAKKK</sequence>
<comment type="subcellular location">
    <subcellularLocation>
        <location evidence="2">Cytoplasm</location>
    </subcellularLocation>
</comment>
<dbReference type="Pfam" id="PF00009">
    <property type="entry name" value="GTP_EFTU"/>
    <property type="match status" value="1"/>
</dbReference>
<dbReference type="PROSITE" id="PS51186">
    <property type="entry name" value="GNAT"/>
    <property type="match status" value="1"/>
</dbReference>
<dbReference type="EMBL" id="JAAALK010000079">
    <property type="protein sequence ID" value="KAG8097078.1"/>
    <property type="molecule type" value="Genomic_DNA"/>
</dbReference>
<keyword evidence="10" id="KW-0342">GTP-binding</keyword>
<feature type="domain" description="Tr-type G" evidence="12">
    <location>
        <begin position="351"/>
        <end position="558"/>
    </location>
</feature>
<dbReference type="CDD" id="cd03705">
    <property type="entry name" value="EF1_alpha_III"/>
    <property type="match status" value="1"/>
</dbReference>
<dbReference type="GO" id="GO:0003729">
    <property type="term" value="F:mRNA binding"/>
    <property type="evidence" value="ECO:0007669"/>
    <property type="project" value="UniProtKB-ARBA"/>
</dbReference>
<dbReference type="Pfam" id="PF22594">
    <property type="entry name" value="GTP-eEF1A_C"/>
    <property type="match status" value="1"/>
</dbReference>
<evidence type="ECO:0000313" key="14">
    <source>
        <dbReference type="Proteomes" id="UP000729402"/>
    </source>
</evidence>
<dbReference type="GO" id="GO:0016747">
    <property type="term" value="F:acyltransferase activity, transferring groups other than amino-acyl groups"/>
    <property type="evidence" value="ECO:0007669"/>
    <property type="project" value="InterPro"/>
</dbReference>
<dbReference type="InterPro" id="IPR054696">
    <property type="entry name" value="GTP-eEF1A_C"/>
</dbReference>
<evidence type="ECO:0000256" key="3">
    <source>
        <dbReference type="ARBA" id="ARBA00007249"/>
    </source>
</evidence>
<evidence type="ECO:0000256" key="7">
    <source>
        <dbReference type="ARBA" id="ARBA00022741"/>
    </source>
</evidence>
<dbReference type="NCBIfam" id="TIGR00483">
    <property type="entry name" value="EF-1_alpha"/>
    <property type="match status" value="1"/>
</dbReference>
<evidence type="ECO:0000256" key="10">
    <source>
        <dbReference type="ARBA" id="ARBA00023134"/>
    </source>
</evidence>
<dbReference type="OrthoDB" id="5570111at2759"/>
<dbReference type="InterPro" id="IPR004161">
    <property type="entry name" value="EFTu-like_2"/>
</dbReference>
<keyword evidence="7" id="KW-0547">Nucleotide-binding</keyword>
<protein>
    <recommendedName>
        <fullName evidence="4">Elongation factor 1-alpha</fullName>
    </recommendedName>
</protein>
<dbReference type="Pfam" id="PF00583">
    <property type="entry name" value="Acetyltransf_1"/>
    <property type="match status" value="1"/>
</dbReference>
<dbReference type="GO" id="GO:0003746">
    <property type="term" value="F:translation elongation factor activity"/>
    <property type="evidence" value="ECO:0007669"/>
    <property type="project" value="UniProtKB-KW"/>
</dbReference>
<dbReference type="FunFam" id="2.40.30.10:FF:000005">
    <property type="entry name" value="Elongation factor 1-alpha"/>
    <property type="match status" value="1"/>
</dbReference>
<proteinExistence type="inferred from homology"/>
<dbReference type="Pfam" id="PF03144">
    <property type="entry name" value="GTP_EFTU_D2"/>
    <property type="match status" value="1"/>
</dbReference>
<dbReference type="AlphaFoldDB" id="A0A8J6C1P5"/>
<dbReference type="GO" id="GO:0005737">
    <property type="term" value="C:cytoplasm"/>
    <property type="evidence" value="ECO:0007669"/>
    <property type="project" value="UniProtKB-SubCell"/>
</dbReference>
<dbReference type="NCBIfam" id="NF008969">
    <property type="entry name" value="PRK12317.1"/>
    <property type="match status" value="1"/>
</dbReference>
<dbReference type="InterPro" id="IPR004539">
    <property type="entry name" value="Transl_elong_EF1A_euk/arc"/>
</dbReference>
<dbReference type="FunFam" id="3.40.50.300:FF:000255">
    <property type="entry name" value="Elongation factor 1-alpha"/>
    <property type="match status" value="1"/>
</dbReference>
<organism evidence="13 14">
    <name type="scientific">Zizania palustris</name>
    <name type="common">Northern wild rice</name>
    <dbReference type="NCBI Taxonomy" id="103762"/>
    <lineage>
        <taxon>Eukaryota</taxon>
        <taxon>Viridiplantae</taxon>
        <taxon>Streptophyta</taxon>
        <taxon>Embryophyta</taxon>
        <taxon>Tracheophyta</taxon>
        <taxon>Spermatophyta</taxon>
        <taxon>Magnoliopsida</taxon>
        <taxon>Liliopsida</taxon>
        <taxon>Poales</taxon>
        <taxon>Poaceae</taxon>
        <taxon>BOP clade</taxon>
        <taxon>Oryzoideae</taxon>
        <taxon>Oryzeae</taxon>
        <taxon>Zizaniinae</taxon>
        <taxon>Zizania</taxon>
    </lineage>
</organism>
<dbReference type="PROSITE" id="PS51722">
    <property type="entry name" value="G_TR_2"/>
    <property type="match status" value="1"/>
</dbReference>
<evidence type="ECO:0000259" key="11">
    <source>
        <dbReference type="PROSITE" id="PS51186"/>
    </source>
</evidence>
<keyword evidence="8" id="KW-0251">Elongation factor</keyword>
<gene>
    <name evidence="13" type="ORF">GUJ93_ZPchr0013g35845</name>
</gene>
<reference evidence="13" key="2">
    <citation type="submission" date="2021-02" db="EMBL/GenBank/DDBJ databases">
        <authorList>
            <person name="Kimball J.A."/>
            <person name="Haas M.W."/>
            <person name="Macchietto M."/>
            <person name="Kono T."/>
            <person name="Duquette J."/>
            <person name="Shao M."/>
        </authorList>
    </citation>
    <scope>NUCLEOTIDE SEQUENCE</scope>
    <source>
        <tissue evidence="13">Fresh leaf tissue</tissue>
    </source>
</reference>
<dbReference type="CDD" id="cd04301">
    <property type="entry name" value="NAT_SF"/>
    <property type="match status" value="1"/>
</dbReference>
<keyword evidence="6" id="KW-0963">Cytoplasm</keyword>
<name>A0A8J6C1P5_ZIZPA</name>